<dbReference type="PANTHER" id="PTHR42800:SF3">
    <property type="entry name" value="GLYCOSYL HYDROLASE FAMILY 32 N-TERMINAL DOMAIN-CONTAINING PROTEIN"/>
    <property type="match status" value="1"/>
</dbReference>
<dbReference type="SUPFAM" id="SSF49899">
    <property type="entry name" value="Concanavalin A-like lectins/glucanases"/>
    <property type="match status" value="1"/>
</dbReference>
<feature type="region of interest" description="Disordered" evidence="1">
    <location>
        <begin position="22"/>
        <end position="45"/>
    </location>
</feature>
<organism evidence="3 4">
    <name type="scientific">Ceratocystis pirilliformis</name>
    <dbReference type="NCBI Taxonomy" id="259994"/>
    <lineage>
        <taxon>Eukaryota</taxon>
        <taxon>Fungi</taxon>
        <taxon>Dikarya</taxon>
        <taxon>Ascomycota</taxon>
        <taxon>Pezizomycotina</taxon>
        <taxon>Sordariomycetes</taxon>
        <taxon>Hypocreomycetidae</taxon>
        <taxon>Microascales</taxon>
        <taxon>Ceratocystidaceae</taxon>
        <taxon>Ceratocystis</taxon>
    </lineage>
</organism>
<protein>
    <submittedName>
        <fullName evidence="3">Beta-Fructufuranosidase</fullName>
        <ecNumber evidence="3">3.2.1.26</ecNumber>
    </submittedName>
</protein>
<dbReference type="InterPro" id="IPR013189">
    <property type="entry name" value="Glyco_hydro_32_C"/>
</dbReference>
<feature type="compositionally biased region" description="Low complexity" evidence="1">
    <location>
        <begin position="26"/>
        <end position="39"/>
    </location>
</feature>
<proteinExistence type="predicted"/>
<gene>
    <name evidence="3" type="primary">MgSUC1_2</name>
    <name evidence="3" type="ORF">Cpir12675_006946</name>
</gene>
<dbReference type="GO" id="GO:0004564">
    <property type="term" value="F:beta-fructofuranosidase activity"/>
    <property type="evidence" value="ECO:0007669"/>
    <property type="project" value="UniProtKB-EC"/>
</dbReference>
<feature type="non-terminal residue" evidence="3">
    <location>
        <position position="1"/>
    </location>
</feature>
<dbReference type="PANTHER" id="PTHR42800">
    <property type="entry name" value="EXOINULINASE INUD (AFU_ORTHOLOGUE AFUA_5G00480)"/>
    <property type="match status" value="1"/>
</dbReference>
<comment type="caution">
    <text evidence="3">The sequence shown here is derived from an EMBL/GenBank/DDBJ whole genome shotgun (WGS) entry which is preliminary data.</text>
</comment>
<evidence type="ECO:0000313" key="4">
    <source>
        <dbReference type="Proteomes" id="UP001583280"/>
    </source>
</evidence>
<evidence type="ECO:0000313" key="3">
    <source>
        <dbReference type="EMBL" id="KAL1886002.1"/>
    </source>
</evidence>
<evidence type="ECO:0000256" key="1">
    <source>
        <dbReference type="SAM" id="MobiDB-lite"/>
    </source>
</evidence>
<keyword evidence="3" id="KW-0378">Hydrolase</keyword>
<keyword evidence="3" id="KW-0326">Glycosidase</keyword>
<dbReference type="InterPro" id="IPR013320">
    <property type="entry name" value="ConA-like_dom_sf"/>
</dbReference>
<dbReference type="EC" id="3.2.1.26" evidence="3"/>
<feature type="domain" description="Glycosyl hydrolase family 32 C-terminal" evidence="2">
    <location>
        <begin position="48"/>
        <end position="204"/>
    </location>
</feature>
<sequence>FWTVDNVIGSLASPLSEIGSIEVTPGSDGSSSRVSGLSGNPEPRLVGLRRKHVPISKNKLGTAPRTKTTLCSRYEAMELQVSARVAPSSKDLGIRLHHANGEYTTIFFSASNEQITIDRKNSTHWPDVRTVDEIAPHTLFQHADKSWETLELRVFFDRSSIELFANNRTALTTRVYPISGAVDAIELLHERGDDSSAFLSADTWSLDATVTHMDS</sequence>
<dbReference type="Pfam" id="PF08244">
    <property type="entry name" value="Glyco_hydro_32C"/>
    <property type="match status" value="1"/>
</dbReference>
<dbReference type="Proteomes" id="UP001583280">
    <property type="component" value="Unassembled WGS sequence"/>
</dbReference>
<keyword evidence="4" id="KW-1185">Reference proteome</keyword>
<dbReference type="Gene3D" id="2.60.120.560">
    <property type="entry name" value="Exo-inulinase, domain 1"/>
    <property type="match status" value="1"/>
</dbReference>
<name>A0ABR3YDX5_9PEZI</name>
<accession>A0ABR3YDX5</accession>
<evidence type="ECO:0000259" key="2">
    <source>
        <dbReference type="Pfam" id="PF08244"/>
    </source>
</evidence>
<dbReference type="EMBL" id="JAWDJO010000445">
    <property type="protein sequence ID" value="KAL1886002.1"/>
    <property type="molecule type" value="Genomic_DNA"/>
</dbReference>
<reference evidence="3 4" key="1">
    <citation type="journal article" date="2024" name="IMA Fungus">
        <title>IMA Genome - F19 : A genome assembly and annotation guide to empower mycologists, including annotated draft genome sequences of Ceratocystis pirilliformis, Diaporthe australafricana, Fusarium ophioides, Paecilomyces lecythidis, and Sporothrix stenoceras.</title>
        <authorList>
            <person name="Aylward J."/>
            <person name="Wilson A.M."/>
            <person name="Visagie C.M."/>
            <person name="Spraker J."/>
            <person name="Barnes I."/>
            <person name="Buitendag C."/>
            <person name="Ceriani C."/>
            <person name="Del Mar Angel L."/>
            <person name="du Plessis D."/>
            <person name="Fuchs T."/>
            <person name="Gasser K."/>
            <person name="Kramer D."/>
            <person name="Li W."/>
            <person name="Munsamy K."/>
            <person name="Piso A."/>
            <person name="Price J.L."/>
            <person name="Sonnekus B."/>
            <person name="Thomas C."/>
            <person name="van der Nest A."/>
            <person name="van Dijk A."/>
            <person name="van Heerden A."/>
            <person name="van Vuuren N."/>
            <person name="Yilmaz N."/>
            <person name="Duong T.A."/>
            <person name="van der Merwe N.A."/>
            <person name="Wingfield M.J."/>
            <person name="Wingfield B.D."/>
        </authorList>
    </citation>
    <scope>NUCLEOTIDE SEQUENCE [LARGE SCALE GENOMIC DNA]</scope>
    <source>
        <strain evidence="3 4">CMW 12675</strain>
    </source>
</reference>